<proteinExistence type="predicted"/>
<sequence>MLIEINGESVAFALEQTQRIVKRRNRAGVRVPRLLHGEGAVTWPLLLEAGRREHATRSGLEDTLYLPGGELAPDNAALVSAAHRLLAGSAEAQR</sequence>
<protein>
    <submittedName>
        <fullName evidence="1">Uncharacterized protein</fullName>
    </submittedName>
</protein>
<reference evidence="1 2" key="1">
    <citation type="submission" date="2020-08" db="EMBL/GenBank/DDBJ databases">
        <title>Genomic Encyclopedia of Type Strains, Phase IV (KMG-IV): sequencing the most valuable type-strain genomes for metagenomic binning, comparative biology and taxonomic classification.</title>
        <authorList>
            <person name="Goeker M."/>
        </authorList>
    </citation>
    <scope>NUCLEOTIDE SEQUENCE [LARGE SCALE GENOMIC DNA]</scope>
    <source>
        <strain evidence="1 2">DSM 21458</strain>
    </source>
</reference>
<dbReference type="Pfam" id="PF05853">
    <property type="entry name" value="BKACE"/>
    <property type="match status" value="1"/>
</dbReference>
<dbReference type="AlphaFoldDB" id="A0A841HWV4"/>
<evidence type="ECO:0000313" key="1">
    <source>
        <dbReference type="EMBL" id="MBB6097877.1"/>
    </source>
</evidence>
<accession>A0A841HWV4</accession>
<name>A0A841HWV4_9DEIO</name>
<evidence type="ECO:0000313" key="2">
    <source>
        <dbReference type="Proteomes" id="UP000569951"/>
    </source>
</evidence>
<dbReference type="EMBL" id="JACHHG010000004">
    <property type="protein sequence ID" value="MBB6097877.1"/>
    <property type="molecule type" value="Genomic_DNA"/>
</dbReference>
<organism evidence="1 2">
    <name type="scientific">Deinobacterium chartae</name>
    <dbReference type="NCBI Taxonomy" id="521158"/>
    <lineage>
        <taxon>Bacteria</taxon>
        <taxon>Thermotogati</taxon>
        <taxon>Deinococcota</taxon>
        <taxon>Deinococci</taxon>
        <taxon>Deinococcales</taxon>
        <taxon>Deinococcaceae</taxon>
        <taxon>Deinobacterium</taxon>
    </lineage>
</organism>
<dbReference type="InterPro" id="IPR013785">
    <property type="entry name" value="Aldolase_TIM"/>
</dbReference>
<gene>
    <name evidence="1" type="ORF">HNR42_001300</name>
</gene>
<comment type="caution">
    <text evidence="1">The sequence shown here is derived from an EMBL/GenBank/DDBJ whole genome shotgun (WGS) entry which is preliminary data.</text>
</comment>
<dbReference type="RefSeq" id="WP_221276967.1">
    <property type="nucleotide sequence ID" value="NZ_JACHHG010000004.1"/>
</dbReference>
<dbReference type="Proteomes" id="UP000569951">
    <property type="component" value="Unassembled WGS sequence"/>
</dbReference>
<dbReference type="Gene3D" id="3.20.20.70">
    <property type="entry name" value="Aldolase class I"/>
    <property type="match status" value="1"/>
</dbReference>
<dbReference type="GO" id="GO:0043720">
    <property type="term" value="F:3-keto-5-aminohexanoate cleavage activity"/>
    <property type="evidence" value="ECO:0007669"/>
    <property type="project" value="InterPro"/>
</dbReference>
<dbReference type="InterPro" id="IPR008567">
    <property type="entry name" value="BKACE"/>
</dbReference>
<keyword evidence="2" id="KW-1185">Reference proteome</keyword>